<feature type="signal peptide" evidence="1">
    <location>
        <begin position="1"/>
        <end position="22"/>
    </location>
</feature>
<keyword evidence="3" id="KW-1185">Reference proteome</keyword>
<accession>A0A937FBX0</accession>
<dbReference type="AlphaFoldDB" id="A0A937FBX0"/>
<evidence type="ECO:0000313" key="3">
    <source>
        <dbReference type="Proteomes" id="UP000659388"/>
    </source>
</evidence>
<name>A0A937FBX0_9BACT</name>
<comment type="caution">
    <text evidence="2">The sequence shown here is derived from an EMBL/GenBank/DDBJ whole genome shotgun (WGS) entry which is preliminary data.</text>
</comment>
<dbReference type="RefSeq" id="WP_202246630.1">
    <property type="nucleotide sequence ID" value="NZ_JAESIY010000018.1"/>
</dbReference>
<dbReference type="EMBL" id="JAESIY010000018">
    <property type="protein sequence ID" value="MBL3658837.1"/>
    <property type="molecule type" value="Genomic_DNA"/>
</dbReference>
<gene>
    <name evidence="2" type="ORF">JL102_21995</name>
</gene>
<protein>
    <recommendedName>
        <fullName evidence="4">Cytochrome c domain-containing protein</fullName>
    </recommendedName>
</protein>
<evidence type="ECO:0000256" key="1">
    <source>
        <dbReference type="SAM" id="SignalP"/>
    </source>
</evidence>
<organism evidence="2 3">
    <name type="scientific">Fulvivirga sediminis</name>
    <dbReference type="NCBI Taxonomy" id="2803949"/>
    <lineage>
        <taxon>Bacteria</taxon>
        <taxon>Pseudomonadati</taxon>
        <taxon>Bacteroidota</taxon>
        <taxon>Cytophagia</taxon>
        <taxon>Cytophagales</taxon>
        <taxon>Fulvivirgaceae</taxon>
        <taxon>Fulvivirga</taxon>
    </lineage>
</organism>
<evidence type="ECO:0008006" key="4">
    <source>
        <dbReference type="Google" id="ProtNLM"/>
    </source>
</evidence>
<feature type="chain" id="PRO_5037864491" description="Cytochrome c domain-containing protein" evidence="1">
    <location>
        <begin position="23"/>
        <end position="540"/>
    </location>
</feature>
<sequence>MKKLNQLLLVIASLSFIALVFYQCTTHANSDGKGSSPKKSYLDFPEPLTVKTPYDVDSGLQAKLTADGKFAEVQRLFEILSWQFFISLNWPTDASGQPKSKITDPGDPIWYSWKESFEVFRSDGSKPWDWGKLELPEGLTVNLDKTKKVLFRTSKVAEFHYADSVDEIDQAFTAPIWDQSGNIVRYEVRMNKKEFNYIVANELYNLDGQIAFSKSHPEGVDFPKGSIDKEGVFEVKIAWKIMQKGVDDPARYFTTQAYVIEPGSENFKLAEVGMIGMHISTKTETSPQWIWTTFEHVDNLETNALEEANGKPLKPSFYDPDCATCPVNTFPDQDQKVIKNQIQRVLPISEATQQLNGQVHAILAKAGSKLQYYDLIGAQWPTDPESKPYPVDTSVFTLPESVSNKSGGMPTPVYLTNMIMETYFQGGTITSDTFKIRQSYIQGGKITYEDTLSGFNVYNANEPAFFQMQGFPSNTDIVNTHAMIFGTESCIGCHYSASIATGFTIDPKTKNKVAVFGNPQEGDFSWLLQLKAHFKEEPTP</sequence>
<dbReference type="Proteomes" id="UP000659388">
    <property type="component" value="Unassembled WGS sequence"/>
</dbReference>
<reference evidence="2" key="1">
    <citation type="submission" date="2021-01" db="EMBL/GenBank/DDBJ databases">
        <title>Fulvivirga kasyanovii gen. nov., sp nov., a novel member of the phylum Bacteroidetes isolated from seawater in a mussel farm.</title>
        <authorList>
            <person name="Zhao L.-H."/>
            <person name="Wang Z.-J."/>
        </authorList>
    </citation>
    <scope>NUCLEOTIDE SEQUENCE</scope>
    <source>
        <strain evidence="2">2943</strain>
    </source>
</reference>
<proteinExistence type="predicted"/>
<evidence type="ECO:0000313" key="2">
    <source>
        <dbReference type="EMBL" id="MBL3658837.1"/>
    </source>
</evidence>
<keyword evidence="1" id="KW-0732">Signal</keyword>